<feature type="region of interest" description="Disordered" evidence="16">
    <location>
        <begin position="236"/>
        <end position="255"/>
    </location>
</feature>
<dbReference type="GO" id="GO:0003677">
    <property type="term" value="F:DNA binding"/>
    <property type="evidence" value="ECO:0007669"/>
    <property type="project" value="UniProtKB-KW"/>
</dbReference>
<keyword evidence="15" id="KW-0479">Metal-binding</keyword>
<dbReference type="InterPro" id="IPR001584">
    <property type="entry name" value="Integrase_cat-core"/>
</dbReference>
<evidence type="ECO:0000313" key="22">
    <source>
        <dbReference type="Proteomes" id="UP000410492"/>
    </source>
</evidence>
<dbReference type="Pfam" id="PF00078">
    <property type="entry name" value="RVT_1"/>
    <property type="match status" value="1"/>
</dbReference>
<evidence type="ECO:0000256" key="7">
    <source>
        <dbReference type="ARBA" id="ARBA00022759"/>
    </source>
</evidence>
<evidence type="ECO:0000313" key="21">
    <source>
        <dbReference type="EMBL" id="VEN56960.1"/>
    </source>
</evidence>
<protein>
    <recommendedName>
        <fullName evidence="1">RNA-directed DNA polymerase</fullName>
        <ecNumber evidence="1">2.7.7.49</ecNumber>
    </recommendedName>
</protein>
<dbReference type="PANTHER" id="PTHR37984:SF5">
    <property type="entry name" value="PROTEIN NYNRIN-LIKE"/>
    <property type="match status" value="1"/>
</dbReference>
<dbReference type="GO" id="GO:0004190">
    <property type="term" value="F:aspartic-type endopeptidase activity"/>
    <property type="evidence" value="ECO:0007669"/>
    <property type="project" value="UniProtKB-KW"/>
</dbReference>
<dbReference type="InterPro" id="IPR036875">
    <property type="entry name" value="Znf_CCHC_sf"/>
</dbReference>
<keyword evidence="22" id="KW-1185">Reference proteome</keyword>
<feature type="domain" description="Reverse transcriptase" evidence="19">
    <location>
        <begin position="477"/>
        <end position="657"/>
    </location>
</feature>
<keyword evidence="10" id="KW-0694">RNA-binding</keyword>
<dbReference type="InterPro" id="IPR043502">
    <property type="entry name" value="DNA/RNA_pol_sf"/>
</dbReference>
<evidence type="ECO:0000256" key="5">
    <source>
        <dbReference type="ARBA" id="ARBA00022722"/>
    </source>
</evidence>
<keyword evidence="15" id="KW-0862">Zinc</keyword>
<dbReference type="SUPFAM" id="SSF50630">
    <property type="entry name" value="Acid proteases"/>
    <property type="match status" value="1"/>
</dbReference>
<evidence type="ECO:0000259" key="18">
    <source>
        <dbReference type="PROSITE" id="PS50175"/>
    </source>
</evidence>
<dbReference type="InterPro" id="IPR001995">
    <property type="entry name" value="Peptidase_A2_cat"/>
</dbReference>
<evidence type="ECO:0000256" key="9">
    <source>
        <dbReference type="ARBA" id="ARBA00022842"/>
    </source>
</evidence>
<name>A0A653D9V7_CALMS</name>
<dbReference type="PROSITE" id="PS50175">
    <property type="entry name" value="ASP_PROT_RETROV"/>
    <property type="match status" value="1"/>
</dbReference>
<dbReference type="PROSITE" id="PS50158">
    <property type="entry name" value="ZF_CCHC"/>
    <property type="match status" value="1"/>
</dbReference>
<evidence type="ECO:0000256" key="14">
    <source>
        <dbReference type="ARBA" id="ARBA00023268"/>
    </source>
</evidence>
<keyword evidence="15" id="KW-0863">Zinc-finger</keyword>
<dbReference type="Gene3D" id="1.10.340.70">
    <property type="match status" value="1"/>
</dbReference>
<evidence type="ECO:0000256" key="13">
    <source>
        <dbReference type="ARBA" id="ARBA00023125"/>
    </source>
</evidence>
<sequence length="1338" mass="151917">MTEQSDQPVSVKATLTTLLRDFLHRSVPNEGLRLPKFVPGKDDPQQWANEISEMAAELGWSDTTIMAQIGDCFEGEAGEWFKVWSPIDRRSWANLKVDICESFAGTLNFGKLMYDAISFTSNGCSTFSQYARLKLQKINCLKLPFSQSQIISMICFGIADVSLQAQMIQAGHSSVTDLISHLCRIQTKPAGNKLGHSAPTILNNASSKIPHQVKNTLRCYNCGLVGHPKFLCPQNNTQGRGIKRERDNPKPGTSNTCDLCEKPGHTVDKCFAKKRQKSDHYKKINMCHSSKPISSDLNLFSLNIDNHDYQVLIDTGAQVSLLRQSVVKNMCSLPVYEEMVIKGVGTTTITSKSIVNVKVNLEKDLKFPLKMHIVSDDYIPCDAIIGLDFVNIPGIFLKFINGRPVLEYLPPDNIETQLQDLLLEFKDISTSGNKVPTPITTGEFKIRLTSDAEIKFRPYRFSIAEKETIRNLVGDLLENGIIRPSNSPYASPAFLVQKKNGGSRLVCDFRALNRITVKDRFPLPRIDDQIDLLSNKKYFTTLDMAAGFHQIKVHPDSVEKLAFITPDGQFEYLRMPFGLANAPSIFQRAINIALRDEITKGIALVYMDDILIPTQTKQEGLENLRLVLTTLKSHGFSVNINKCKFLQEKVEYLGRLIENGEVKPSPSKIETLKSLKPPSNAKEVRQFLGLAGYLRKFIPQFSVKTKILSNLLKKDSTWKWTNEHTRVFNDVIQILSEEPVLAIFNPDLPLELHTDASSRGYGAIIFQNHDGVKKVVSYFSKATTDAESRYHSYELETLAVVNALKHFRHYFVGVPFKLVTDCNALKNSQHKRDLLPRVSRWWIYLQDFDFTIVHKAGDQMAHVDYLSRSPPILSQNSVKNVCVNEFSEAQSVEEIDSSNQNLMPAGWLFIQQNTDSETAELKQKLQNGELDKNQFCIIGSTLCHLSEVNSEKVTQYFVPKNARYSLIKEYHDGQAHIGLDKTILSIASHFWFPRMRQFIKKYIDSRLTCLTRKRQPRRAFNEIHSIQKIDIPFHTIHIDLLGPLPKTEEGFTHVFVAVDAYSKYTFLYAVKSLKTEDLTDCVQDIVFLVGTPARIITDNGSSLKAIQNHLEWNIEWHFITPYVHQSNGQVERYMRFVSNLLRVQANCAVEWSSMVSKIQLVINSTVHKTTKRTPLQTLFGCDNRLPEISRIIESASDDKLPLAALEREKWRQFVNTRLSENASYQENYGNKNASISTKSFNVGDFVLISREALKSKKLESGWVGPYKITQKLPNSRYELRRVDDVSESIRTTVAVPSQMRLWIKEWVPDDCAEILDSYLDTSETVKNDSRQDEAESSQ</sequence>
<dbReference type="InterPro" id="IPR012337">
    <property type="entry name" value="RNaseH-like_sf"/>
</dbReference>
<dbReference type="SUPFAM" id="SSF56672">
    <property type="entry name" value="DNA/RNA polymerases"/>
    <property type="match status" value="1"/>
</dbReference>
<dbReference type="SUPFAM" id="SSF57756">
    <property type="entry name" value="Retrovirus zinc finger-like domains"/>
    <property type="match status" value="1"/>
</dbReference>
<evidence type="ECO:0000256" key="2">
    <source>
        <dbReference type="ARBA" id="ARBA00022670"/>
    </source>
</evidence>
<dbReference type="GO" id="GO:0003964">
    <property type="term" value="F:RNA-directed DNA polymerase activity"/>
    <property type="evidence" value="ECO:0007669"/>
    <property type="project" value="UniProtKB-KW"/>
</dbReference>
<evidence type="ECO:0000256" key="1">
    <source>
        <dbReference type="ARBA" id="ARBA00012493"/>
    </source>
</evidence>
<dbReference type="GO" id="GO:0008270">
    <property type="term" value="F:zinc ion binding"/>
    <property type="evidence" value="ECO:0007669"/>
    <property type="project" value="UniProtKB-KW"/>
</dbReference>
<evidence type="ECO:0000256" key="11">
    <source>
        <dbReference type="ARBA" id="ARBA00022908"/>
    </source>
</evidence>
<dbReference type="PANTHER" id="PTHR37984">
    <property type="entry name" value="PROTEIN CBG26694"/>
    <property type="match status" value="1"/>
</dbReference>
<dbReference type="Pfam" id="PF17921">
    <property type="entry name" value="Integrase_H2C2"/>
    <property type="match status" value="1"/>
</dbReference>
<dbReference type="GO" id="GO:0004519">
    <property type="term" value="F:endonuclease activity"/>
    <property type="evidence" value="ECO:0007669"/>
    <property type="project" value="UniProtKB-KW"/>
</dbReference>
<keyword evidence="2" id="KW-0645">Protease</keyword>
<proteinExistence type="predicted"/>
<dbReference type="InterPro" id="IPR001969">
    <property type="entry name" value="Aspartic_peptidase_AS"/>
</dbReference>
<dbReference type="CDD" id="cd00303">
    <property type="entry name" value="retropepsin_like"/>
    <property type="match status" value="1"/>
</dbReference>
<reference evidence="21 22" key="1">
    <citation type="submission" date="2019-01" db="EMBL/GenBank/DDBJ databases">
        <authorList>
            <person name="Sayadi A."/>
        </authorList>
    </citation>
    <scope>NUCLEOTIDE SEQUENCE [LARGE SCALE GENOMIC DNA]</scope>
</reference>
<dbReference type="GO" id="GO:0006508">
    <property type="term" value="P:proteolysis"/>
    <property type="evidence" value="ECO:0007669"/>
    <property type="project" value="UniProtKB-KW"/>
</dbReference>
<keyword evidence="12" id="KW-0695">RNA-directed DNA polymerase</keyword>
<dbReference type="Pfam" id="PF00665">
    <property type="entry name" value="rve"/>
    <property type="match status" value="1"/>
</dbReference>
<evidence type="ECO:0000259" key="19">
    <source>
        <dbReference type="PROSITE" id="PS50878"/>
    </source>
</evidence>
<evidence type="ECO:0000256" key="8">
    <source>
        <dbReference type="ARBA" id="ARBA00022801"/>
    </source>
</evidence>
<dbReference type="FunFam" id="3.30.70.270:FF:000026">
    <property type="entry name" value="Transposon Ty3-G Gag-Pol polyprotein"/>
    <property type="match status" value="1"/>
</dbReference>
<dbReference type="OrthoDB" id="8060624at2759"/>
<evidence type="ECO:0000256" key="16">
    <source>
        <dbReference type="SAM" id="MobiDB-lite"/>
    </source>
</evidence>
<feature type="domain" description="Peptidase A2" evidence="18">
    <location>
        <begin position="309"/>
        <end position="345"/>
    </location>
</feature>
<dbReference type="GO" id="GO:0003723">
    <property type="term" value="F:RNA binding"/>
    <property type="evidence" value="ECO:0007669"/>
    <property type="project" value="UniProtKB-KW"/>
</dbReference>
<evidence type="ECO:0000259" key="20">
    <source>
        <dbReference type="PROSITE" id="PS50994"/>
    </source>
</evidence>
<dbReference type="PROSITE" id="PS50878">
    <property type="entry name" value="RT_POL"/>
    <property type="match status" value="1"/>
</dbReference>
<dbReference type="InterPro" id="IPR036397">
    <property type="entry name" value="RNaseH_sf"/>
</dbReference>
<dbReference type="Proteomes" id="UP000410492">
    <property type="component" value="Unassembled WGS sequence"/>
</dbReference>
<dbReference type="InterPro" id="IPR000477">
    <property type="entry name" value="RT_dom"/>
</dbReference>
<dbReference type="CDD" id="cd09274">
    <property type="entry name" value="RNase_HI_RT_Ty3"/>
    <property type="match status" value="1"/>
</dbReference>
<dbReference type="InterPro" id="IPR043128">
    <property type="entry name" value="Rev_trsase/Diguanyl_cyclase"/>
</dbReference>
<feature type="domain" description="CCHC-type" evidence="17">
    <location>
        <begin position="218"/>
        <end position="234"/>
    </location>
</feature>
<keyword evidence="6" id="KW-0064">Aspartyl protease</keyword>
<dbReference type="InterPro" id="IPR050951">
    <property type="entry name" value="Retrovirus_Pol_polyprotein"/>
</dbReference>
<evidence type="ECO:0000256" key="3">
    <source>
        <dbReference type="ARBA" id="ARBA00022679"/>
    </source>
</evidence>
<dbReference type="InterPro" id="IPR001878">
    <property type="entry name" value="Znf_CCHC"/>
</dbReference>
<keyword evidence="4" id="KW-0548">Nucleotidyltransferase</keyword>
<dbReference type="Gene3D" id="2.40.70.10">
    <property type="entry name" value="Acid Proteases"/>
    <property type="match status" value="1"/>
</dbReference>
<keyword evidence="14" id="KW-0511">Multifunctional enzyme</keyword>
<dbReference type="SMART" id="SM00343">
    <property type="entry name" value="ZnF_C2HC"/>
    <property type="match status" value="2"/>
</dbReference>
<evidence type="ECO:0000256" key="4">
    <source>
        <dbReference type="ARBA" id="ARBA00022695"/>
    </source>
</evidence>
<dbReference type="EC" id="2.7.7.49" evidence="1"/>
<keyword evidence="7" id="KW-0255">Endonuclease</keyword>
<dbReference type="GO" id="GO:0015074">
    <property type="term" value="P:DNA integration"/>
    <property type="evidence" value="ECO:0007669"/>
    <property type="project" value="UniProtKB-KW"/>
</dbReference>
<dbReference type="PROSITE" id="PS50994">
    <property type="entry name" value="INTEGRASE"/>
    <property type="match status" value="1"/>
</dbReference>
<evidence type="ECO:0000256" key="10">
    <source>
        <dbReference type="ARBA" id="ARBA00022884"/>
    </source>
</evidence>
<keyword evidence="5" id="KW-0540">Nuclease</keyword>
<dbReference type="Gene3D" id="3.30.70.270">
    <property type="match status" value="2"/>
</dbReference>
<keyword evidence="11" id="KW-0229">DNA integration</keyword>
<evidence type="ECO:0000259" key="17">
    <source>
        <dbReference type="PROSITE" id="PS50158"/>
    </source>
</evidence>
<keyword evidence="9" id="KW-0460">Magnesium</keyword>
<dbReference type="CDD" id="cd01647">
    <property type="entry name" value="RT_LTR"/>
    <property type="match status" value="1"/>
</dbReference>
<organism evidence="21 22">
    <name type="scientific">Callosobruchus maculatus</name>
    <name type="common">Southern cowpea weevil</name>
    <name type="synonym">Pulse bruchid</name>
    <dbReference type="NCBI Taxonomy" id="64391"/>
    <lineage>
        <taxon>Eukaryota</taxon>
        <taxon>Metazoa</taxon>
        <taxon>Ecdysozoa</taxon>
        <taxon>Arthropoda</taxon>
        <taxon>Hexapoda</taxon>
        <taxon>Insecta</taxon>
        <taxon>Pterygota</taxon>
        <taxon>Neoptera</taxon>
        <taxon>Endopterygota</taxon>
        <taxon>Coleoptera</taxon>
        <taxon>Polyphaga</taxon>
        <taxon>Cucujiformia</taxon>
        <taxon>Chrysomeloidea</taxon>
        <taxon>Chrysomelidae</taxon>
        <taxon>Bruchinae</taxon>
        <taxon>Bruchini</taxon>
        <taxon>Callosobruchus</taxon>
    </lineage>
</organism>
<dbReference type="SUPFAM" id="SSF53098">
    <property type="entry name" value="Ribonuclease H-like"/>
    <property type="match status" value="1"/>
</dbReference>
<dbReference type="InterPro" id="IPR041588">
    <property type="entry name" value="Integrase_H2C2"/>
</dbReference>
<dbReference type="Gene3D" id="3.30.420.10">
    <property type="entry name" value="Ribonuclease H-like superfamily/Ribonuclease H"/>
    <property type="match status" value="1"/>
</dbReference>
<feature type="domain" description="Integrase catalytic" evidence="20">
    <location>
        <begin position="1028"/>
        <end position="1182"/>
    </location>
</feature>
<dbReference type="Gene3D" id="3.10.10.10">
    <property type="entry name" value="HIV Type 1 Reverse Transcriptase, subunit A, domain 1"/>
    <property type="match status" value="1"/>
</dbReference>
<keyword evidence="8" id="KW-0378">Hydrolase</keyword>
<dbReference type="EMBL" id="CAACVG010010914">
    <property type="protein sequence ID" value="VEN56960.1"/>
    <property type="molecule type" value="Genomic_DNA"/>
</dbReference>
<dbReference type="Gene3D" id="4.10.60.10">
    <property type="entry name" value="Zinc finger, CCHC-type"/>
    <property type="match status" value="1"/>
</dbReference>
<evidence type="ECO:0000256" key="6">
    <source>
        <dbReference type="ARBA" id="ARBA00022750"/>
    </source>
</evidence>
<dbReference type="PROSITE" id="PS00141">
    <property type="entry name" value="ASP_PROTEASE"/>
    <property type="match status" value="1"/>
</dbReference>
<keyword evidence="13" id="KW-0238">DNA-binding</keyword>
<keyword evidence="3" id="KW-0808">Transferase</keyword>
<dbReference type="Pfam" id="PF17919">
    <property type="entry name" value="RT_RNaseH_2"/>
    <property type="match status" value="1"/>
</dbReference>
<dbReference type="InterPro" id="IPR021109">
    <property type="entry name" value="Peptidase_aspartic_dom_sf"/>
</dbReference>
<evidence type="ECO:0000256" key="12">
    <source>
        <dbReference type="ARBA" id="ARBA00022918"/>
    </source>
</evidence>
<gene>
    <name evidence="21" type="ORF">CALMAC_LOCUS15711</name>
</gene>
<dbReference type="GO" id="GO:0042575">
    <property type="term" value="C:DNA polymerase complex"/>
    <property type="evidence" value="ECO:0007669"/>
    <property type="project" value="UniProtKB-ARBA"/>
</dbReference>
<accession>A0A653D9V7</accession>
<dbReference type="InterPro" id="IPR041577">
    <property type="entry name" value="RT_RNaseH_2"/>
</dbReference>
<evidence type="ECO:0000256" key="15">
    <source>
        <dbReference type="PROSITE-ProRule" id="PRU00047"/>
    </source>
</evidence>